<evidence type="ECO:0000313" key="2">
    <source>
        <dbReference type="EMBL" id="KAK8969879.1"/>
    </source>
</evidence>
<evidence type="ECO:0000313" key="3">
    <source>
        <dbReference type="Proteomes" id="UP001412067"/>
    </source>
</evidence>
<protein>
    <submittedName>
        <fullName evidence="2">Uncharacterized protein</fullName>
    </submittedName>
</protein>
<sequence>MAPKRRVARSTPQSEGGSSGTQSGTVMESLRQSNEALSRQMVDVQSQIQSLLSVVAGLAPRAQDPAAGLAVPAPPAPPAPLVPPVVVPPEMAFITHFQRLRPLPTMVRWTSWYWMTG</sequence>
<comment type="caution">
    <text evidence="2">The sequence shown here is derived from an EMBL/GenBank/DDBJ whole genome shotgun (WGS) entry which is preliminary data.</text>
</comment>
<organism evidence="2 3">
    <name type="scientific">Platanthera guangdongensis</name>
    <dbReference type="NCBI Taxonomy" id="2320717"/>
    <lineage>
        <taxon>Eukaryota</taxon>
        <taxon>Viridiplantae</taxon>
        <taxon>Streptophyta</taxon>
        <taxon>Embryophyta</taxon>
        <taxon>Tracheophyta</taxon>
        <taxon>Spermatophyta</taxon>
        <taxon>Magnoliopsida</taxon>
        <taxon>Liliopsida</taxon>
        <taxon>Asparagales</taxon>
        <taxon>Orchidaceae</taxon>
        <taxon>Orchidoideae</taxon>
        <taxon>Orchideae</taxon>
        <taxon>Orchidinae</taxon>
        <taxon>Platanthera</taxon>
    </lineage>
</organism>
<dbReference type="EMBL" id="JBBWWR010000002">
    <property type="protein sequence ID" value="KAK8969879.1"/>
    <property type="molecule type" value="Genomic_DNA"/>
</dbReference>
<gene>
    <name evidence="2" type="ORF">KSP40_PGU003976</name>
</gene>
<feature type="compositionally biased region" description="Low complexity" evidence="1">
    <location>
        <begin position="10"/>
        <end position="25"/>
    </location>
</feature>
<dbReference type="Proteomes" id="UP001412067">
    <property type="component" value="Unassembled WGS sequence"/>
</dbReference>
<evidence type="ECO:0000256" key="1">
    <source>
        <dbReference type="SAM" id="MobiDB-lite"/>
    </source>
</evidence>
<reference evidence="2 3" key="1">
    <citation type="journal article" date="2022" name="Nat. Plants">
        <title>Genomes of leafy and leafless Platanthera orchids illuminate the evolution of mycoheterotrophy.</title>
        <authorList>
            <person name="Li M.H."/>
            <person name="Liu K.W."/>
            <person name="Li Z."/>
            <person name="Lu H.C."/>
            <person name="Ye Q.L."/>
            <person name="Zhang D."/>
            <person name="Wang J.Y."/>
            <person name="Li Y.F."/>
            <person name="Zhong Z.M."/>
            <person name="Liu X."/>
            <person name="Yu X."/>
            <person name="Liu D.K."/>
            <person name="Tu X.D."/>
            <person name="Liu B."/>
            <person name="Hao Y."/>
            <person name="Liao X.Y."/>
            <person name="Jiang Y.T."/>
            <person name="Sun W.H."/>
            <person name="Chen J."/>
            <person name="Chen Y.Q."/>
            <person name="Ai Y."/>
            <person name="Zhai J.W."/>
            <person name="Wu S.S."/>
            <person name="Zhou Z."/>
            <person name="Hsiao Y.Y."/>
            <person name="Wu W.L."/>
            <person name="Chen Y.Y."/>
            <person name="Lin Y.F."/>
            <person name="Hsu J.L."/>
            <person name="Li C.Y."/>
            <person name="Wang Z.W."/>
            <person name="Zhao X."/>
            <person name="Zhong W.Y."/>
            <person name="Ma X.K."/>
            <person name="Ma L."/>
            <person name="Huang J."/>
            <person name="Chen G.Z."/>
            <person name="Huang M.Z."/>
            <person name="Huang L."/>
            <person name="Peng D.H."/>
            <person name="Luo Y.B."/>
            <person name="Zou S.Q."/>
            <person name="Chen S.P."/>
            <person name="Lan S."/>
            <person name="Tsai W.C."/>
            <person name="Van de Peer Y."/>
            <person name="Liu Z.J."/>
        </authorList>
    </citation>
    <scope>NUCLEOTIDE SEQUENCE [LARGE SCALE GENOMIC DNA]</scope>
    <source>
        <strain evidence="2">Lor288</strain>
    </source>
</reference>
<keyword evidence="3" id="KW-1185">Reference proteome</keyword>
<name>A0ABR2N1S1_9ASPA</name>
<feature type="region of interest" description="Disordered" evidence="1">
    <location>
        <begin position="1"/>
        <end position="38"/>
    </location>
</feature>
<proteinExistence type="predicted"/>
<accession>A0ABR2N1S1</accession>